<feature type="compositionally biased region" description="Low complexity" evidence="1">
    <location>
        <begin position="199"/>
        <end position="209"/>
    </location>
</feature>
<reference evidence="2" key="1">
    <citation type="journal article" date="2023" name="Nat. Commun.">
        <title>Diploid and tetraploid genomes of Acorus and the evolution of monocots.</title>
        <authorList>
            <person name="Ma L."/>
            <person name="Liu K.W."/>
            <person name="Li Z."/>
            <person name="Hsiao Y.Y."/>
            <person name="Qi Y."/>
            <person name="Fu T."/>
            <person name="Tang G.D."/>
            <person name="Zhang D."/>
            <person name="Sun W.H."/>
            <person name="Liu D.K."/>
            <person name="Li Y."/>
            <person name="Chen G.Z."/>
            <person name="Liu X.D."/>
            <person name="Liao X.Y."/>
            <person name="Jiang Y.T."/>
            <person name="Yu X."/>
            <person name="Hao Y."/>
            <person name="Huang J."/>
            <person name="Zhao X.W."/>
            <person name="Ke S."/>
            <person name="Chen Y.Y."/>
            <person name="Wu W.L."/>
            <person name="Hsu J.L."/>
            <person name="Lin Y.F."/>
            <person name="Huang M.D."/>
            <person name="Li C.Y."/>
            <person name="Huang L."/>
            <person name="Wang Z.W."/>
            <person name="Zhao X."/>
            <person name="Zhong W.Y."/>
            <person name="Peng D.H."/>
            <person name="Ahmad S."/>
            <person name="Lan S."/>
            <person name="Zhang J.S."/>
            <person name="Tsai W.C."/>
            <person name="Van de Peer Y."/>
            <person name="Liu Z.J."/>
        </authorList>
    </citation>
    <scope>NUCLEOTIDE SEQUENCE</scope>
    <source>
        <strain evidence="2">CP</strain>
    </source>
</reference>
<feature type="compositionally biased region" description="Gly residues" evidence="1">
    <location>
        <begin position="82"/>
        <end position="91"/>
    </location>
</feature>
<feature type="compositionally biased region" description="Low complexity" evidence="1">
    <location>
        <begin position="122"/>
        <end position="142"/>
    </location>
</feature>
<feature type="compositionally biased region" description="Low complexity" evidence="1">
    <location>
        <begin position="92"/>
        <end position="102"/>
    </location>
</feature>
<name>A0AAV9C0I1_ACOCL</name>
<proteinExistence type="predicted"/>
<reference evidence="2" key="2">
    <citation type="submission" date="2023-06" db="EMBL/GenBank/DDBJ databases">
        <authorList>
            <person name="Ma L."/>
            <person name="Liu K.-W."/>
            <person name="Li Z."/>
            <person name="Hsiao Y.-Y."/>
            <person name="Qi Y."/>
            <person name="Fu T."/>
            <person name="Tang G."/>
            <person name="Zhang D."/>
            <person name="Sun W.-H."/>
            <person name="Liu D.-K."/>
            <person name="Li Y."/>
            <person name="Chen G.-Z."/>
            <person name="Liu X.-D."/>
            <person name="Liao X.-Y."/>
            <person name="Jiang Y.-T."/>
            <person name="Yu X."/>
            <person name="Hao Y."/>
            <person name="Huang J."/>
            <person name="Zhao X.-W."/>
            <person name="Ke S."/>
            <person name="Chen Y.-Y."/>
            <person name="Wu W.-L."/>
            <person name="Hsu J.-L."/>
            <person name="Lin Y.-F."/>
            <person name="Huang M.-D."/>
            <person name="Li C.-Y."/>
            <person name="Huang L."/>
            <person name="Wang Z.-W."/>
            <person name="Zhao X."/>
            <person name="Zhong W.-Y."/>
            <person name="Peng D.-H."/>
            <person name="Ahmad S."/>
            <person name="Lan S."/>
            <person name="Zhang J.-S."/>
            <person name="Tsai W.-C."/>
            <person name="Van De Peer Y."/>
            <person name="Liu Z.-J."/>
        </authorList>
    </citation>
    <scope>NUCLEOTIDE SEQUENCE</scope>
    <source>
        <strain evidence="2">CP</strain>
        <tissue evidence="2">Leaves</tissue>
    </source>
</reference>
<evidence type="ECO:0000313" key="2">
    <source>
        <dbReference type="EMBL" id="KAK1281723.1"/>
    </source>
</evidence>
<dbReference type="PANTHER" id="PTHR34460">
    <property type="entry name" value="VITELLOGENIN-LIKE PROTEIN"/>
    <property type="match status" value="1"/>
</dbReference>
<sequence>MVEKTAVGGGGDGDDAGDGMVCSEHPYSGGNPGGICAFCLQEKLGKLVSSSKSSSPFFSSSSSILPPSSSSSSSPSFRSDAGNGGAGGGSGSASASASASRSARPRIPFFSTQSSFYQHQNSSTSTNTKKKPTSSSSTTTTSASDAGLAVLKRSRSVAPRPLPVGFLPDARGTAADGSMDSPRRRHFWSFLHLSRTKRTAATTTATTISRSDRHPDSTAADHGVASTTIGSVKTTTKRDYASEATAAGGGGGESPSGSQSSSSASFGRKVARSKSVGCGSRSFSGDFLERISTGFGDCTLRRVESQREAKPKVASLSHHRVSTAGEDERMKERVRCGGIFGGFGMISSSSYSYWFSDDFNGGAGGAAAARVSSSSSSVAASGGGAPHGRSWSWGWAFASPMRAFRTSSTTTTTTNKHHHHHPYHPPTKTAAATSTSSAATITTTTPKLAGVPSLLAVNG</sequence>
<feature type="compositionally biased region" description="Low complexity" evidence="1">
    <location>
        <begin position="426"/>
        <end position="439"/>
    </location>
</feature>
<dbReference type="EMBL" id="JAUJYO010000022">
    <property type="protein sequence ID" value="KAK1281723.1"/>
    <property type="molecule type" value="Genomic_DNA"/>
</dbReference>
<gene>
    <name evidence="2" type="ORF">QJS10_CPB22g00377</name>
</gene>
<organism evidence="2 3">
    <name type="scientific">Acorus calamus</name>
    <name type="common">Sweet flag</name>
    <dbReference type="NCBI Taxonomy" id="4465"/>
    <lineage>
        <taxon>Eukaryota</taxon>
        <taxon>Viridiplantae</taxon>
        <taxon>Streptophyta</taxon>
        <taxon>Embryophyta</taxon>
        <taxon>Tracheophyta</taxon>
        <taxon>Spermatophyta</taxon>
        <taxon>Magnoliopsida</taxon>
        <taxon>Liliopsida</taxon>
        <taxon>Acoraceae</taxon>
        <taxon>Acorus</taxon>
    </lineage>
</organism>
<evidence type="ECO:0000313" key="3">
    <source>
        <dbReference type="Proteomes" id="UP001180020"/>
    </source>
</evidence>
<evidence type="ECO:0000256" key="1">
    <source>
        <dbReference type="SAM" id="MobiDB-lite"/>
    </source>
</evidence>
<feature type="compositionally biased region" description="Polar residues" evidence="1">
    <location>
        <begin position="110"/>
        <end position="121"/>
    </location>
</feature>
<dbReference type="AlphaFoldDB" id="A0AAV9C0I1"/>
<feature type="region of interest" description="Disordered" evidence="1">
    <location>
        <begin position="50"/>
        <end position="182"/>
    </location>
</feature>
<dbReference type="Proteomes" id="UP001180020">
    <property type="component" value="Unassembled WGS sequence"/>
</dbReference>
<feature type="region of interest" description="Disordered" evidence="1">
    <location>
        <begin position="199"/>
        <end position="266"/>
    </location>
</feature>
<feature type="region of interest" description="Disordered" evidence="1">
    <location>
        <begin position="306"/>
        <end position="329"/>
    </location>
</feature>
<accession>A0AAV9C0I1</accession>
<comment type="caution">
    <text evidence="2">The sequence shown here is derived from an EMBL/GenBank/DDBJ whole genome shotgun (WGS) entry which is preliminary data.</text>
</comment>
<protein>
    <submittedName>
        <fullName evidence="2">Uncharacterized protein</fullName>
    </submittedName>
</protein>
<keyword evidence="3" id="KW-1185">Reference proteome</keyword>
<feature type="compositionally biased region" description="Low complexity" evidence="1">
    <location>
        <begin position="50"/>
        <end position="81"/>
    </location>
</feature>
<dbReference type="PANTHER" id="PTHR34460:SF2">
    <property type="entry name" value="OS04G0405500 PROTEIN"/>
    <property type="match status" value="1"/>
</dbReference>
<feature type="compositionally biased region" description="Polar residues" evidence="1">
    <location>
        <begin position="225"/>
        <end position="234"/>
    </location>
</feature>
<feature type="region of interest" description="Disordered" evidence="1">
    <location>
        <begin position="406"/>
        <end position="439"/>
    </location>
</feature>
<feature type="compositionally biased region" description="Low complexity" evidence="1">
    <location>
        <begin position="255"/>
        <end position="266"/>
    </location>
</feature>